<dbReference type="InterPro" id="IPR038717">
    <property type="entry name" value="Tc1-like_DDE_dom"/>
</dbReference>
<dbReference type="Proteomes" id="UP000070700">
    <property type="component" value="Unassembled WGS sequence"/>
</dbReference>
<dbReference type="RefSeq" id="XP_018076202.1">
    <property type="nucleotide sequence ID" value="XM_018208872.1"/>
</dbReference>
<accession>A0A194XQ26</accession>
<evidence type="ECO:0000313" key="2">
    <source>
        <dbReference type="EMBL" id="KUJ21847.1"/>
    </source>
</evidence>
<dbReference type="InterPro" id="IPR036397">
    <property type="entry name" value="RNaseH_sf"/>
</dbReference>
<dbReference type="Pfam" id="PF13358">
    <property type="entry name" value="DDE_3"/>
    <property type="match status" value="1"/>
</dbReference>
<protein>
    <recommendedName>
        <fullName evidence="1">Tc1-like transposase DDE domain-containing protein</fullName>
    </recommendedName>
</protein>
<feature type="domain" description="Tc1-like transposase DDE" evidence="1">
    <location>
        <begin position="8"/>
        <end position="50"/>
    </location>
</feature>
<evidence type="ECO:0000313" key="3">
    <source>
        <dbReference type="Proteomes" id="UP000070700"/>
    </source>
</evidence>
<reference evidence="2 3" key="1">
    <citation type="submission" date="2015-10" db="EMBL/GenBank/DDBJ databases">
        <title>Full genome of DAOMC 229536 Phialocephala scopiformis, a fungal endophyte of spruce producing the potent anti-insectan compound rugulosin.</title>
        <authorList>
            <consortium name="DOE Joint Genome Institute"/>
            <person name="Walker A.K."/>
            <person name="Frasz S.L."/>
            <person name="Seifert K.A."/>
            <person name="Miller J.D."/>
            <person name="Mondo S.J."/>
            <person name="Labutti K."/>
            <person name="Lipzen A."/>
            <person name="Dockter R."/>
            <person name="Kennedy M."/>
            <person name="Grigoriev I.V."/>
            <person name="Spatafora J.W."/>
        </authorList>
    </citation>
    <scope>NUCLEOTIDE SEQUENCE [LARGE SCALE GENOMIC DNA]</scope>
    <source>
        <strain evidence="2 3">CBS 120377</strain>
    </source>
</reference>
<dbReference type="EMBL" id="KQ947407">
    <property type="protein sequence ID" value="KUJ21847.1"/>
    <property type="molecule type" value="Genomic_DNA"/>
</dbReference>
<feature type="non-terminal residue" evidence="2">
    <location>
        <position position="1"/>
    </location>
</feature>
<dbReference type="KEGG" id="psco:LY89DRAFT_577078"/>
<dbReference type="InParanoid" id="A0A194XQ26"/>
<organism evidence="2 3">
    <name type="scientific">Mollisia scopiformis</name>
    <name type="common">Conifer needle endophyte fungus</name>
    <name type="synonym">Phialocephala scopiformis</name>
    <dbReference type="NCBI Taxonomy" id="149040"/>
    <lineage>
        <taxon>Eukaryota</taxon>
        <taxon>Fungi</taxon>
        <taxon>Dikarya</taxon>
        <taxon>Ascomycota</taxon>
        <taxon>Pezizomycotina</taxon>
        <taxon>Leotiomycetes</taxon>
        <taxon>Helotiales</taxon>
        <taxon>Mollisiaceae</taxon>
        <taxon>Mollisia</taxon>
    </lineage>
</organism>
<keyword evidence="3" id="KW-1185">Reference proteome</keyword>
<gene>
    <name evidence="2" type="ORF">LY89DRAFT_577078</name>
</gene>
<dbReference type="AlphaFoldDB" id="A0A194XQ26"/>
<proteinExistence type="predicted"/>
<sequence length="50" mass="5708">DLHFQQNNTKGHASAFTKSVIKTTGLRVIKWPPYSPDLSPIETIWNNIKD</sequence>
<dbReference type="GO" id="GO:0003676">
    <property type="term" value="F:nucleic acid binding"/>
    <property type="evidence" value="ECO:0007669"/>
    <property type="project" value="InterPro"/>
</dbReference>
<dbReference type="OrthoDB" id="3599154at2759"/>
<evidence type="ECO:0000259" key="1">
    <source>
        <dbReference type="Pfam" id="PF13358"/>
    </source>
</evidence>
<dbReference type="Gene3D" id="3.30.420.10">
    <property type="entry name" value="Ribonuclease H-like superfamily/Ribonuclease H"/>
    <property type="match status" value="1"/>
</dbReference>
<name>A0A194XQ26_MOLSC</name>
<dbReference type="GeneID" id="28818598"/>